<feature type="transmembrane region" description="Helical" evidence="1">
    <location>
        <begin position="82"/>
        <end position="102"/>
    </location>
</feature>
<name>A0A220US77_9GAMM</name>
<evidence type="ECO:0000256" key="1">
    <source>
        <dbReference type="SAM" id="Phobius"/>
    </source>
</evidence>
<gene>
    <name evidence="2" type="ORF">CF168_19010</name>
</gene>
<feature type="transmembrane region" description="Helical" evidence="1">
    <location>
        <begin position="57"/>
        <end position="76"/>
    </location>
</feature>
<dbReference type="KEGG" id="sbj:CF168_19010"/>
<dbReference type="Proteomes" id="UP000198367">
    <property type="component" value="Chromosome"/>
</dbReference>
<organism evidence="2 3">
    <name type="scientific">Shewanella bicestrii</name>
    <dbReference type="NCBI Taxonomy" id="2018305"/>
    <lineage>
        <taxon>Bacteria</taxon>
        <taxon>Pseudomonadati</taxon>
        <taxon>Pseudomonadota</taxon>
        <taxon>Gammaproteobacteria</taxon>
        <taxon>Alteromonadales</taxon>
        <taxon>Shewanellaceae</taxon>
        <taxon>Shewanella</taxon>
    </lineage>
</organism>
<evidence type="ECO:0000313" key="3">
    <source>
        <dbReference type="Proteomes" id="UP000198367"/>
    </source>
</evidence>
<dbReference type="AlphaFoldDB" id="A0A220US77"/>
<evidence type="ECO:0000313" key="2">
    <source>
        <dbReference type="EMBL" id="ASK70791.1"/>
    </source>
</evidence>
<proteinExistence type="predicted"/>
<keyword evidence="3" id="KW-1185">Reference proteome</keyword>
<keyword evidence="1" id="KW-0812">Transmembrane</keyword>
<dbReference type="RefSeq" id="WP_089068658.1">
    <property type="nucleotide sequence ID" value="NZ_CP022358.1"/>
</dbReference>
<keyword evidence="1" id="KW-1133">Transmembrane helix</keyword>
<feature type="transmembrane region" description="Helical" evidence="1">
    <location>
        <begin position="12"/>
        <end position="36"/>
    </location>
</feature>
<reference evidence="2 3" key="1">
    <citation type="submission" date="2017-07" db="EMBL/GenBank/DDBJ databases">
        <title>Phenotypical and genomic characterization of a clinical isolate of Shewanella bicestrii sp. nov. producing an extended-spectrum beta-lactamase and a new oxacillinase variant.</title>
        <authorList>
            <person name="Jousset A.B."/>
            <person name="Bonnin R.A."/>
            <person name="Girlich D."/>
            <person name="Dabos L."/>
            <person name="Potron A."/>
            <person name="Dortet L."/>
            <person name="Glaser P."/>
            <person name="Naas T."/>
        </authorList>
    </citation>
    <scope>NUCLEOTIDE SEQUENCE [LARGE SCALE GENOMIC DNA]</scope>
    <source>
        <strain evidence="2 3">JAB-1</strain>
    </source>
</reference>
<protein>
    <submittedName>
        <fullName evidence="2">Uncharacterized protein</fullName>
    </submittedName>
</protein>
<sequence>MDTASTTFYQDYLLWGLLLLGGLPLLSYPFVVLASLMGLASQTTIKVHWFYRLMNKSFLWGTLAYPLVYIPCYWLARGENGVLSLGYASLPLLFLALLYLCFHWMDVPTKDKRPDNDKDPD</sequence>
<keyword evidence="1" id="KW-0472">Membrane</keyword>
<dbReference type="EMBL" id="CP022358">
    <property type="protein sequence ID" value="ASK70791.1"/>
    <property type="molecule type" value="Genomic_DNA"/>
</dbReference>
<accession>A0A220US77</accession>